<name>A0ABV5LMT8_9ACTN</name>
<reference evidence="1 2" key="1">
    <citation type="submission" date="2024-09" db="EMBL/GenBank/DDBJ databases">
        <authorList>
            <person name="Sun Q."/>
            <person name="Mori K."/>
        </authorList>
    </citation>
    <scope>NUCLEOTIDE SEQUENCE [LARGE SCALE GENOMIC DNA]</scope>
    <source>
        <strain evidence="1 2">TISTR 1856</strain>
    </source>
</reference>
<dbReference type="InterPro" id="IPR027839">
    <property type="entry name" value="DUF4432"/>
</dbReference>
<accession>A0ABV5LMT8</accession>
<dbReference type="Proteomes" id="UP001589748">
    <property type="component" value="Unassembled WGS sequence"/>
</dbReference>
<protein>
    <submittedName>
        <fullName evidence="1">DUF4432 family protein</fullName>
    </submittedName>
</protein>
<dbReference type="Gene3D" id="2.70.98.10">
    <property type="match status" value="1"/>
</dbReference>
<evidence type="ECO:0000313" key="1">
    <source>
        <dbReference type="EMBL" id="MFB9375357.1"/>
    </source>
</evidence>
<dbReference type="EMBL" id="JBHMDM010000001">
    <property type="protein sequence ID" value="MFB9375357.1"/>
    <property type="molecule type" value="Genomic_DNA"/>
</dbReference>
<sequence>MSGREHGPTLGPLGAAADAGLFAREDALVRVSDRLGMPGGPDPARVVHARVAGGFDVEILPSRGLDLGVVHVAGIPLSWVSPVADARALDVPTGLAWLSRFTGGLLTTCGPEHLGPPVGEFGLHGSASHLPAADVTVTRGVVAGVPRFEVTGTMERQQIFGPSIRLRRSIVGDFDPAGTPRLTVRDVLENCGPLPVAPRLLHHFNLGAPLLLPGTTVEIPAGTCSPRDPEPVAVPGVMGSPRDGLEEAVFEHTDLVRDDRGRARAVVTAPDGRRVTFSWNDAFPGCYQWILPARGRWALGIEPASAPMYPHAAIPRPADLAPGESLSLDVELLAEGF</sequence>
<dbReference type="InterPro" id="IPR014718">
    <property type="entry name" value="GH-type_carb-bd"/>
</dbReference>
<proteinExistence type="predicted"/>
<evidence type="ECO:0000313" key="2">
    <source>
        <dbReference type="Proteomes" id="UP001589748"/>
    </source>
</evidence>
<dbReference type="RefSeq" id="WP_380136439.1">
    <property type="nucleotide sequence ID" value="NZ_JBHLUI010000006.1"/>
</dbReference>
<organism evidence="1 2">
    <name type="scientific">Kineococcus gynurae</name>
    <dbReference type="NCBI Taxonomy" id="452979"/>
    <lineage>
        <taxon>Bacteria</taxon>
        <taxon>Bacillati</taxon>
        <taxon>Actinomycetota</taxon>
        <taxon>Actinomycetes</taxon>
        <taxon>Kineosporiales</taxon>
        <taxon>Kineosporiaceae</taxon>
        <taxon>Kineococcus</taxon>
    </lineage>
</organism>
<keyword evidence="2" id="KW-1185">Reference proteome</keyword>
<comment type="caution">
    <text evidence="1">The sequence shown here is derived from an EMBL/GenBank/DDBJ whole genome shotgun (WGS) entry which is preliminary data.</text>
</comment>
<gene>
    <name evidence="1" type="ORF">ACFFVI_00085</name>
</gene>
<dbReference type="Pfam" id="PF14486">
    <property type="entry name" value="DUF4432"/>
    <property type="match status" value="1"/>
</dbReference>